<dbReference type="InterPro" id="IPR036705">
    <property type="entry name" value="Ribosyl_crysJ1_sf"/>
</dbReference>
<dbReference type="Pfam" id="PF03747">
    <property type="entry name" value="ADP_ribosyl_GH"/>
    <property type="match status" value="1"/>
</dbReference>
<accession>A0ABT1KSM2</accession>
<name>A0ABT1KSM2_9ACTN</name>
<evidence type="ECO:0000313" key="4">
    <source>
        <dbReference type="Proteomes" id="UP001204524"/>
    </source>
</evidence>
<sequence>MTGRADLPSQEAMNPPVHATGDAARADRIEGVLLGAACGDALGVPYEFGSAPLAPDEPPRMIGGGLGPYEPGEWSDDTQMAVVIAGVAAAQGLRHVTALDAVVRGWVDWLDGGATDVGNQTRQVLREVGVGRGSPHAAERARLVSYSLHAQTGHTAGNGSLMRTAPVALAFLDDPAALAERSRAISGLTHADPLTGDACVLWCHAIRRAVLDGEMPELAELVAELPMERRDQWAAWIADAERRTPSTFAPNGYVVTALQAAWSAIRHPVGEGSPVVTSLVAAVHAGDDTDTVAAIAGALLGAAHGASSLPEEWLEAVHGWPGLRADDLRDLAARVADRGAEDAAAHRVPDELHEVAEHLVALGLGEGHHFLVEGRPVPGGRSSELIGLRKDDDGTYEVWYVGDRGAHRTLLETSEWSAARPRFVEEVARLGESRGDWRPPRRRWWRR</sequence>
<evidence type="ECO:0000256" key="2">
    <source>
        <dbReference type="ARBA" id="ARBA00022801"/>
    </source>
</evidence>
<gene>
    <name evidence="3" type="ORF">NCI01_02850</name>
</gene>
<dbReference type="PANTHER" id="PTHR16222">
    <property type="entry name" value="ADP-RIBOSYLGLYCOHYDROLASE"/>
    <property type="match status" value="1"/>
</dbReference>
<proteinExistence type="inferred from homology"/>
<reference evidence="3 4" key="1">
    <citation type="submission" date="2022-06" db="EMBL/GenBank/DDBJ databases">
        <authorList>
            <person name="So Y."/>
        </authorList>
    </citation>
    <scope>NUCLEOTIDE SEQUENCE [LARGE SCALE GENOMIC DNA]</scope>
    <source>
        <strain evidence="3 4">STR3</strain>
    </source>
</reference>
<protein>
    <submittedName>
        <fullName evidence="3">ADP-ribosylglycohydrolase family protein</fullName>
    </submittedName>
</protein>
<keyword evidence="4" id="KW-1185">Reference proteome</keyword>
<dbReference type="SUPFAM" id="SSF101478">
    <property type="entry name" value="ADP-ribosylglycohydrolase"/>
    <property type="match status" value="1"/>
</dbReference>
<dbReference type="PANTHER" id="PTHR16222:SF24">
    <property type="entry name" value="ADP-RIBOSYLHYDROLASE ARH3"/>
    <property type="match status" value="1"/>
</dbReference>
<dbReference type="InterPro" id="IPR005502">
    <property type="entry name" value="Ribosyl_crysJ1"/>
</dbReference>
<dbReference type="EMBL" id="JANARS010000001">
    <property type="protein sequence ID" value="MCP3420727.1"/>
    <property type="molecule type" value="Genomic_DNA"/>
</dbReference>
<comment type="caution">
    <text evidence="3">The sequence shown here is derived from an EMBL/GenBank/DDBJ whole genome shotgun (WGS) entry which is preliminary data.</text>
</comment>
<organism evidence="3 4">
    <name type="scientific">Nocardioides pinisoli</name>
    <dbReference type="NCBI Taxonomy" id="2950279"/>
    <lineage>
        <taxon>Bacteria</taxon>
        <taxon>Bacillati</taxon>
        <taxon>Actinomycetota</taxon>
        <taxon>Actinomycetes</taxon>
        <taxon>Propionibacteriales</taxon>
        <taxon>Nocardioidaceae</taxon>
        <taxon>Nocardioides</taxon>
    </lineage>
</organism>
<comment type="similarity">
    <text evidence="1">Belongs to the ADP-ribosylglycohydrolase family.</text>
</comment>
<dbReference type="Proteomes" id="UP001204524">
    <property type="component" value="Unassembled WGS sequence"/>
</dbReference>
<keyword evidence="2" id="KW-0378">Hydrolase</keyword>
<evidence type="ECO:0000313" key="3">
    <source>
        <dbReference type="EMBL" id="MCP3420727.1"/>
    </source>
</evidence>
<dbReference type="Gene3D" id="1.10.4080.10">
    <property type="entry name" value="ADP-ribosylation/Crystallin J1"/>
    <property type="match status" value="1"/>
</dbReference>
<evidence type="ECO:0000256" key="1">
    <source>
        <dbReference type="ARBA" id="ARBA00010702"/>
    </source>
</evidence>
<dbReference type="InterPro" id="IPR050792">
    <property type="entry name" value="ADP-ribosylglycohydrolase"/>
</dbReference>